<dbReference type="AlphaFoldDB" id="A0A975BS66"/>
<proteinExistence type="predicted"/>
<organism evidence="1 2">
    <name type="scientific">Desulfonema magnum</name>
    <dbReference type="NCBI Taxonomy" id="45655"/>
    <lineage>
        <taxon>Bacteria</taxon>
        <taxon>Pseudomonadati</taxon>
        <taxon>Thermodesulfobacteriota</taxon>
        <taxon>Desulfobacteria</taxon>
        <taxon>Desulfobacterales</taxon>
        <taxon>Desulfococcaceae</taxon>
        <taxon>Desulfonema</taxon>
    </lineage>
</organism>
<evidence type="ECO:0000313" key="1">
    <source>
        <dbReference type="EMBL" id="QTA90742.1"/>
    </source>
</evidence>
<protein>
    <submittedName>
        <fullName evidence="1">Uncharacterized protein</fullName>
    </submittedName>
</protein>
<reference evidence="1" key="1">
    <citation type="journal article" date="2021" name="Microb. Physiol.">
        <title>Proteogenomic Insights into the Physiology of Marine, Sulfate-Reducing, Filamentous Desulfonema limicola and Desulfonema magnum.</title>
        <authorList>
            <person name="Schnaars V."/>
            <person name="Wohlbrand L."/>
            <person name="Scheve S."/>
            <person name="Hinrichs C."/>
            <person name="Reinhardt R."/>
            <person name="Rabus R."/>
        </authorList>
    </citation>
    <scope>NUCLEOTIDE SEQUENCE</scope>
    <source>
        <strain evidence="1">4be13</strain>
    </source>
</reference>
<evidence type="ECO:0000313" key="2">
    <source>
        <dbReference type="Proteomes" id="UP000663722"/>
    </source>
</evidence>
<sequence>MLPYVCLINFFFYMKFNFIAIKNFKICHLMLVFTEIIFCNNVLIDLFSIL</sequence>
<dbReference type="KEGG" id="dmm:dnm_068030"/>
<accession>A0A975BS66</accession>
<name>A0A975BS66_9BACT</name>
<gene>
    <name evidence="1" type="ORF">dnm_068030</name>
</gene>
<dbReference type="Proteomes" id="UP000663722">
    <property type="component" value="Chromosome"/>
</dbReference>
<keyword evidence="2" id="KW-1185">Reference proteome</keyword>
<dbReference type="EMBL" id="CP061800">
    <property type="protein sequence ID" value="QTA90742.1"/>
    <property type="molecule type" value="Genomic_DNA"/>
</dbReference>